<dbReference type="RefSeq" id="WP_098007250.1">
    <property type="nucleotide sequence ID" value="NZ_NVMX01000249.1"/>
</dbReference>
<gene>
    <name evidence="2" type="ORF">CON36_35275</name>
</gene>
<reference evidence="2 3" key="1">
    <citation type="submission" date="2017-09" db="EMBL/GenBank/DDBJ databases">
        <title>Large-scale bioinformatics analysis of Bacillus genomes uncovers conserved roles of natural products in bacterial physiology.</title>
        <authorList>
            <consortium name="Agbiome Team Llc"/>
            <person name="Bleich R.M."/>
            <person name="Grubbs K.J."/>
            <person name="Santa Maria K.C."/>
            <person name="Allen S.E."/>
            <person name="Farag S."/>
            <person name="Shank E.A."/>
            <person name="Bowers A."/>
        </authorList>
    </citation>
    <scope>NUCLEOTIDE SEQUENCE [LARGE SCALE GENOMIC DNA]</scope>
    <source>
        <strain evidence="2 3">AFS092789</strain>
    </source>
</reference>
<protein>
    <submittedName>
        <fullName evidence="2">Uncharacterized protein</fullName>
    </submittedName>
</protein>
<accession>A0A9X6SSD9</accession>
<name>A0A9X6SSD9_BACCE</name>
<evidence type="ECO:0000256" key="1">
    <source>
        <dbReference type="SAM" id="MobiDB-lite"/>
    </source>
</evidence>
<evidence type="ECO:0000313" key="3">
    <source>
        <dbReference type="Proteomes" id="UP000219922"/>
    </source>
</evidence>
<comment type="caution">
    <text evidence="2">The sequence shown here is derived from an EMBL/GenBank/DDBJ whole genome shotgun (WGS) entry which is preliminary data.</text>
</comment>
<dbReference type="Proteomes" id="UP000219922">
    <property type="component" value="Unassembled WGS sequence"/>
</dbReference>
<dbReference type="AlphaFoldDB" id="A0A9X6SSD9"/>
<sequence>MAKSKAKKLREKMVREGKRNPENSRSIYALKDLRTRKTKTKQEQLNKVLYEERLSDYSKDGMDGRFYYCFGFVIIS</sequence>
<proteinExistence type="predicted"/>
<organism evidence="2 3">
    <name type="scientific">Bacillus cereus</name>
    <dbReference type="NCBI Taxonomy" id="1396"/>
    <lineage>
        <taxon>Bacteria</taxon>
        <taxon>Bacillati</taxon>
        <taxon>Bacillota</taxon>
        <taxon>Bacilli</taxon>
        <taxon>Bacillales</taxon>
        <taxon>Bacillaceae</taxon>
        <taxon>Bacillus</taxon>
        <taxon>Bacillus cereus group</taxon>
    </lineage>
</organism>
<feature type="region of interest" description="Disordered" evidence="1">
    <location>
        <begin position="1"/>
        <end position="21"/>
    </location>
</feature>
<feature type="compositionally biased region" description="Basic residues" evidence="1">
    <location>
        <begin position="1"/>
        <end position="10"/>
    </location>
</feature>
<dbReference type="EMBL" id="NVMX01000249">
    <property type="protein sequence ID" value="PDZ94149.1"/>
    <property type="molecule type" value="Genomic_DNA"/>
</dbReference>
<feature type="compositionally biased region" description="Basic and acidic residues" evidence="1">
    <location>
        <begin position="11"/>
        <end position="21"/>
    </location>
</feature>
<evidence type="ECO:0000313" key="2">
    <source>
        <dbReference type="EMBL" id="PDZ94149.1"/>
    </source>
</evidence>